<proteinExistence type="predicted"/>
<name>A0A7C3VPK0_9CYAN</name>
<accession>A0A7C3VPK0</accession>
<reference evidence="2" key="1">
    <citation type="journal article" date="2020" name="mSystems">
        <title>Genome- and Community-Level Interaction Insights into Carbon Utilization and Element Cycling Functions of Hydrothermarchaeota in Hydrothermal Sediment.</title>
        <authorList>
            <person name="Zhou Z."/>
            <person name="Liu Y."/>
            <person name="Xu W."/>
            <person name="Pan J."/>
            <person name="Luo Z.H."/>
            <person name="Li M."/>
        </authorList>
    </citation>
    <scope>NUCLEOTIDE SEQUENCE [LARGE SCALE GENOMIC DNA]</scope>
    <source>
        <strain evidence="2">SpSt-374</strain>
    </source>
</reference>
<organism evidence="2">
    <name type="scientific">Planktothricoides sp. SpSt-374</name>
    <dbReference type="NCBI Taxonomy" id="2282167"/>
    <lineage>
        <taxon>Bacteria</taxon>
        <taxon>Bacillati</taxon>
        <taxon>Cyanobacteriota</taxon>
        <taxon>Cyanophyceae</taxon>
        <taxon>Oscillatoriophycideae</taxon>
        <taxon>Oscillatoriales</taxon>
        <taxon>Oscillatoriaceae</taxon>
        <taxon>Planktothricoides</taxon>
    </lineage>
</organism>
<dbReference type="InterPro" id="IPR000073">
    <property type="entry name" value="AB_hydrolase_1"/>
</dbReference>
<dbReference type="SUPFAM" id="SSF53474">
    <property type="entry name" value="alpha/beta-Hydrolases"/>
    <property type="match status" value="1"/>
</dbReference>
<evidence type="ECO:0000313" key="2">
    <source>
        <dbReference type="EMBL" id="HGG00591.1"/>
    </source>
</evidence>
<dbReference type="EMBL" id="DSPX01000078">
    <property type="protein sequence ID" value="HGG00591.1"/>
    <property type="molecule type" value="Genomic_DNA"/>
</dbReference>
<dbReference type="PANTHER" id="PTHR43689:SF8">
    <property type="entry name" value="ALPHA_BETA-HYDROLASES SUPERFAMILY PROTEIN"/>
    <property type="match status" value="1"/>
</dbReference>
<dbReference type="InterPro" id="IPR029058">
    <property type="entry name" value="AB_hydrolase_fold"/>
</dbReference>
<dbReference type="Pfam" id="PF00561">
    <property type="entry name" value="Abhydrolase_1"/>
    <property type="match status" value="1"/>
</dbReference>
<sequence length="298" mass="32770">MPHFPDFLPTTAQYLTESASIALAHSIRRTDIITPLSPQPIATGYVCEGAGSPPILLLHGFDSSVLEFRRLLPLLAPHRQTYALDLLGFGFTDRLAGTPFDPPAIKTHLHSFWKTIIGEPVILVGVSMGGAAAIDFTTTYPHAVKQLVLINSAGFAKDPLLAKFMPSPLLYMATEFLRNPQVRQNAGIRAYKDPKFASTDACLCADMHLQMEGWNQAMMAFTKSGGYSFLSAEFISKIDKKTLILWGDSDKILGTSYAQKFAAAIPDNQLIWIDDCGHVPHLEKPEITAQYMLDFIGN</sequence>
<gene>
    <name evidence="2" type="ORF">ENR15_08040</name>
</gene>
<keyword evidence="2" id="KW-0378">Hydrolase</keyword>
<protein>
    <submittedName>
        <fullName evidence="2">Alpha/beta hydrolase</fullName>
    </submittedName>
</protein>
<dbReference type="PRINTS" id="PR00111">
    <property type="entry name" value="ABHYDROLASE"/>
</dbReference>
<dbReference type="PANTHER" id="PTHR43689">
    <property type="entry name" value="HYDROLASE"/>
    <property type="match status" value="1"/>
</dbReference>
<evidence type="ECO:0000259" key="1">
    <source>
        <dbReference type="Pfam" id="PF00561"/>
    </source>
</evidence>
<dbReference type="InterPro" id="IPR000639">
    <property type="entry name" value="Epox_hydrolase-like"/>
</dbReference>
<feature type="domain" description="AB hydrolase-1" evidence="1">
    <location>
        <begin position="53"/>
        <end position="285"/>
    </location>
</feature>
<dbReference type="Gene3D" id="3.40.50.1820">
    <property type="entry name" value="alpha/beta hydrolase"/>
    <property type="match status" value="1"/>
</dbReference>
<comment type="caution">
    <text evidence="2">The sequence shown here is derived from an EMBL/GenBank/DDBJ whole genome shotgun (WGS) entry which is preliminary data.</text>
</comment>
<dbReference type="AlphaFoldDB" id="A0A7C3VPK0"/>
<dbReference type="GO" id="GO:0016787">
    <property type="term" value="F:hydrolase activity"/>
    <property type="evidence" value="ECO:0007669"/>
    <property type="project" value="UniProtKB-KW"/>
</dbReference>
<dbReference type="PRINTS" id="PR00412">
    <property type="entry name" value="EPOXHYDRLASE"/>
</dbReference>